<feature type="transmembrane region" description="Helical" evidence="1">
    <location>
        <begin position="49"/>
        <end position="67"/>
    </location>
</feature>
<evidence type="ECO:0000313" key="2">
    <source>
        <dbReference type="EMBL" id="MBP2323372.1"/>
    </source>
</evidence>
<organism evidence="2 3">
    <name type="scientific">Kibdelosporangium banguiense</name>
    <dbReference type="NCBI Taxonomy" id="1365924"/>
    <lineage>
        <taxon>Bacteria</taxon>
        <taxon>Bacillati</taxon>
        <taxon>Actinomycetota</taxon>
        <taxon>Actinomycetes</taxon>
        <taxon>Pseudonocardiales</taxon>
        <taxon>Pseudonocardiaceae</taxon>
        <taxon>Kibdelosporangium</taxon>
    </lineage>
</organism>
<evidence type="ECO:0000313" key="3">
    <source>
        <dbReference type="Proteomes" id="UP001519332"/>
    </source>
</evidence>
<proteinExistence type="predicted"/>
<name>A0ABS4TG22_9PSEU</name>
<sequence>MRGSMGQNAAMQSARFGTGRRDVRWNVRFAVTTRAHHCIQALASLFESMFEVILVAVLLSAFMLIWPSEKLSLRPHREAGMIKRLVRSPDHPLATA</sequence>
<dbReference type="Proteomes" id="UP001519332">
    <property type="component" value="Unassembled WGS sequence"/>
</dbReference>
<gene>
    <name evidence="2" type="ORF">JOF56_003757</name>
</gene>
<keyword evidence="1" id="KW-0812">Transmembrane</keyword>
<reference evidence="2 3" key="1">
    <citation type="submission" date="2021-03" db="EMBL/GenBank/DDBJ databases">
        <title>Sequencing the genomes of 1000 actinobacteria strains.</title>
        <authorList>
            <person name="Klenk H.-P."/>
        </authorList>
    </citation>
    <scope>NUCLEOTIDE SEQUENCE [LARGE SCALE GENOMIC DNA]</scope>
    <source>
        <strain evidence="2 3">DSM 46670</strain>
    </source>
</reference>
<dbReference type="EMBL" id="JAGINW010000001">
    <property type="protein sequence ID" value="MBP2323372.1"/>
    <property type="molecule type" value="Genomic_DNA"/>
</dbReference>
<evidence type="ECO:0000256" key="1">
    <source>
        <dbReference type="SAM" id="Phobius"/>
    </source>
</evidence>
<accession>A0ABS4TG22</accession>
<protein>
    <submittedName>
        <fullName evidence="2">Uncharacterized protein</fullName>
    </submittedName>
</protein>
<comment type="caution">
    <text evidence="2">The sequence shown here is derived from an EMBL/GenBank/DDBJ whole genome shotgun (WGS) entry which is preliminary data.</text>
</comment>
<keyword evidence="1" id="KW-0472">Membrane</keyword>
<keyword evidence="1" id="KW-1133">Transmembrane helix</keyword>
<keyword evidence="3" id="KW-1185">Reference proteome</keyword>